<dbReference type="EC" id="2.7.4.8" evidence="4 13"/>
<dbReference type="Proteomes" id="UP000236151">
    <property type="component" value="Unassembled WGS sequence"/>
</dbReference>
<dbReference type="InterPro" id="IPR008144">
    <property type="entry name" value="Guanylate_kin-like_dom"/>
</dbReference>
<dbReference type="InterPro" id="IPR008145">
    <property type="entry name" value="GK/Ca_channel_bsu"/>
</dbReference>
<evidence type="ECO:0000256" key="7">
    <source>
        <dbReference type="ARBA" id="ARBA00022679"/>
    </source>
</evidence>
<dbReference type="SUPFAM" id="SSF52540">
    <property type="entry name" value="P-loop containing nucleoside triphosphate hydrolases"/>
    <property type="match status" value="1"/>
</dbReference>
<dbReference type="FunFam" id="3.30.63.10:FF:000002">
    <property type="entry name" value="Guanylate kinase 1"/>
    <property type="match status" value="1"/>
</dbReference>
<accession>A0A2K2FGG8</accession>
<feature type="domain" description="Guanylate kinase-like" evidence="14">
    <location>
        <begin position="5"/>
        <end position="183"/>
    </location>
</feature>
<dbReference type="InterPro" id="IPR020590">
    <property type="entry name" value="Guanylate_kinase_CS"/>
</dbReference>
<comment type="caution">
    <text evidence="15">The sequence shown here is derived from an EMBL/GenBank/DDBJ whole genome shotgun (WGS) entry which is preliminary data.</text>
</comment>
<dbReference type="NCBIfam" id="TIGR03263">
    <property type="entry name" value="guanyl_kin"/>
    <property type="match status" value="1"/>
</dbReference>
<dbReference type="FunFam" id="3.40.50.300:FF:000855">
    <property type="entry name" value="Guanylate kinase"/>
    <property type="match status" value="1"/>
</dbReference>
<dbReference type="SMART" id="SM00072">
    <property type="entry name" value="GuKc"/>
    <property type="match status" value="1"/>
</dbReference>
<evidence type="ECO:0000256" key="11">
    <source>
        <dbReference type="ARBA" id="ARBA00030128"/>
    </source>
</evidence>
<dbReference type="CDD" id="cd00071">
    <property type="entry name" value="GMPK"/>
    <property type="match status" value="1"/>
</dbReference>
<dbReference type="GO" id="GO:0005829">
    <property type="term" value="C:cytosol"/>
    <property type="evidence" value="ECO:0007669"/>
    <property type="project" value="TreeGrafter"/>
</dbReference>
<dbReference type="RefSeq" id="WP_103081113.1">
    <property type="nucleotide sequence ID" value="NZ_CP021850.1"/>
</dbReference>
<reference evidence="15 16" key="1">
    <citation type="submission" date="2017-06" db="EMBL/GenBank/DDBJ databases">
        <title>Investigating the central metabolism of Clostridium thermosuccinogenes.</title>
        <authorList>
            <person name="Koendjbiharie J.G."/>
            <person name="van Kranenburg R."/>
        </authorList>
    </citation>
    <scope>NUCLEOTIDE SEQUENCE [LARGE SCALE GENOMIC DNA]</scope>
    <source>
        <strain evidence="15 16">DSM 5806</strain>
    </source>
</reference>
<feature type="binding site" evidence="13">
    <location>
        <begin position="12"/>
        <end position="19"/>
    </location>
    <ligand>
        <name>ATP</name>
        <dbReference type="ChEBI" id="CHEBI:30616"/>
    </ligand>
</feature>
<evidence type="ECO:0000256" key="10">
    <source>
        <dbReference type="ARBA" id="ARBA00022840"/>
    </source>
</evidence>
<dbReference type="Gene3D" id="3.40.50.300">
    <property type="entry name" value="P-loop containing nucleotide triphosphate hydrolases"/>
    <property type="match status" value="1"/>
</dbReference>
<evidence type="ECO:0000256" key="2">
    <source>
        <dbReference type="ARBA" id="ARBA00004496"/>
    </source>
</evidence>
<evidence type="ECO:0000256" key="4">
    <source>
        <dbReference type="ARBA" id="ARBA00012961"/>
    </source>
</evidence>
<comment type="catalytic activity">
    <reaction evidence="12 13">
        <text>GMP + ATP = GDP + ADP</text>
        <dbReference type="Rhea" id="RHEA:20780"/>
        <dbReference type="ChEBI" id="CHEBI:30616"/>
        <dbReference type="ChEBI" id="CHEBI:58115"/>
        <dbReference type="ChEBI" id="CHEBI:58189"/>
        <dbReference type="ChEBI" id="CHEBI:456216"/>
        <dbReference type="EC" id="2.7.4.8"/>
    </reaction>
</comment>
<comment type="similarity">
    <text evidence="3 13">Belongs to the guanylate kinase family.</text>
</comment>
<dbReference type="Pfam" id="PF00625">
    <property type="entry name" value="Guanylate_kin"/>
    <property type="match status" value="1"/>
</dbReference>
<dbReference type="OrthoDB" id="9808150at2"/>
<dbReference type="Gene3D" id="3.30.63.10">
    <property type="entry name" value="Guanylate Kinase phosphate binding domain"/>
    <property type="match status" value="1"/>
</dbReference>
<dbReference type="PROSITE" id="PS00856">
    <property type="entry name" value="GUANYLATE_KINASE_1"/>
    <property type="match status" value="1"/>
</dbReference>
<dbReference type="PANTHER" id="PTHR23117:SF13">
    <property type="entry name" value="GUANYLATE KINASE"/>
    <property type="match status" value="1"/>
</dbReference>
<evidence type="ECO:0000256" key="13">
    <source>
        <dbReference type="HAMAP-Rule" id="MF_00328"/>
    </source>
</evidence>
<dbReference type="InterPro" id="IPR017665">
    <property type="entry name" value="Guanylate_kinase"/>
</dbReference>
<evidence type="ECO:0000256" key="3">
    <source>
        <dbReference type="ARBA" id="ARBA00005790"/>
    </source>
</evidence>
<evidence type="ECO:0000256" key="8">
    <source>
        <dbReference type="ARBA" id="ARBA00022741"/>
    </source>
</evidence>
<keyword evidence="16" id="KW-1185">Reference proteome</keyword>
<comment type="function">
    <text evidence="1 13">Essential for recycling GMP and indirectly, cGMP.</text>
</comment>
<dbReference type="GO" id="GO:0005524">
    <property type="term" value="F:ATP binding"/>
    <property type="evidence" value="ECO:0007669"/>
    <property type="project" value="UniProtKB-UniRule"/>
</dbReference>
<keyword evidence="10 13" id="KW-0067">ATP-binding</keyword>
<keyword evidence="6 13" id="KW-0963">Cytoplasm</keyword>
<dbReference type="GO" id="GO:0004385">
    <property type="term" value="F:GMP kinase activity"/>
    <property type="evidence" value="ECO:0007669"/>
    <property type="project" value="UniProtKB-UniRule"/>
</dbReference>
<gene>
    <name evidence="13" type="primary">gmk</name>
    <name evidence="15" type="ORF">CDQ84_07505</name>
</gene>
<evidence type="ECO:0000313" key="15">
    <source>
        <dbReference type="EMBL" id="PNT99803.1"/>
    </source>
</evidence>
<dbReference type="HAMAP" id="MF_00328">
    <property type="entry name" value="Guanylate_kinase"/>
    <property type="match status" value="1"/>
</dbReference>
<name>A0A2K2FGG8_9CLOT</name>
<organism evidence="15 16">
    <name type="scientific">Clostridium thermosuccinogenes</name>
    <dbReference type="NCBI Taxonomy" id="84032"/>
    <lineage>
        <taxon>Bacteria</taxon>
        <taxon>Bacillati</taxon>
        <taxon>Bacillota</taxon>
        <taxon>Clostridia</taxon>
        <taxon>Eubacteriales</taxon>
        <taxon>Clostridiaceae</taxon>
        <taxon>Clostridium</taxon>
    </lineage>
</organism>
<keyword evidence="8 13" id="KW-0547">Nucleotide-binding</keyword>
<keyword evidence="9 13" id="KW-0418">Kinase</keyword>
<evidence type="ECO:0000259" key="14">
    <source>
        <dbReference type="PROSITE" id="PS50052"/>
    </source>
</evidence>
<evidence type="ECO:0000256" key="5">
    <source>
        <dbReference type="ARBA" id="ARBA00016296"/>
    </source>
</evidence>
<protein>
    <recommendedName>
        <fullName evidence="5 13">Guanylate kinase</fullName>
        <ecNumber evidence="4 13">2.7.4.8</ecNumber>
    </recommendedName>
    <alternativeName>
        <fullName evidence="11 13">GMP kinase</fullName>
    </alternativeName>
</protein>
<evidence type="ECO:0000256" key="9">
    <source>
        <dbReference type="ARBA" id="ARBA00022777"/>
    </source>
</evidence>
<dbReference type="AlphaFoldDB" id="A0A2K2FGG8"/>
<keyword evidence="7 13" id="KW-0808">Transferase</keyword>
<evidence type="ECO:0000256" key="12">
    <source>
        <dbReference type="ARBA" id="ARBA00048594"/>
    </source>
</evidence>
<dbReference type="KEGG" id="cthd:CDO33_05500"/>
<dbReference type="EMBL" id="NIOJ01000015">
    <property type="protein sequence ID" value="PNT99803.1"/>
    <property type="molecule type" value="Genomic_DNA"/>
</dbReference>
<evidence type="ECO:0000256" key="6">
    <source>
        <dbReference type="ARBA" id="ARBA00022490"/>
    </source>
</evidence>
<evidence type="ECO:0000313" key="16">
    <source>
        <dbReference type="Proteomes" id="UP000236151"/>
    </source>
</evidence>
<dbReference type="PROSITE" id="PS50052">
    <property type="entry name" value="GUANYLATE_KINASE_2"/>
    <property type="match status" value="1"/>
</dbReference>
<dbReference type="PANTHER" id="PTHR23117">
    <property type="entry name" value="GUANYLATE KINASE-RELATED"/>
    <property type="match status" value="1"/>
</dbReference>
<sequence length="203" mass="23356">MSREGLLVIVCGPSGVGKGTILSALKERNGNIRYSISATTRSPRQGEEDGVNYFFKTREEFEEMIKNDELIEWDEYCGNFYGTPRSYVEQTIKQGYDVILEITVEGALNIKKKYPDCVSIFLLPPSFAELRRRIVGRGTESDEIITKRLEAARKEIEQVDKYDYVVINDYVEKTADSLNYILHSEKLKYTRNTDVLQRIGMKD</sequence>
<proteinExistence type="inferred from homology"/>
<dbReference type="InterPro" id="IPR027417">
    <property type="entry name" value="P-loop_NTPase"/>
</dbReference>
<evidence type="ECO:0000256" key="1">
    <source>
        <dbReference type="ARBA" id="ARBA00003531"/>
    </source>
</evidence>
<comment type="subcellular location">
    <subcellularLocation>
        <location evidence="2 13">Cytoplasm</location>
    </subcellularLocation>
</comment>